<dbReference type="EMBL" id="JAGIOC010000001">
    <property type="protein sequence ID" value="MBP2408900.1"/>
    <property type="molecule type" value="Genomic_DNA"/>
</dbReference>
<dbReference type="PROSITE" id="PS51084">
    <property type="entry name" value="HIT_2"/>
    <property type="match status" value="1"/>
</dbReference>
<dbReference type="PANTHER" id="PTHR47670:SF1">
    <property type="entry name" value="ADENYLYLSULFATASE HINT3"/>
    <property type="match status" value="1"/>
</dbReference>
<dbReference type="InterPro" id="IPR019808">
    <property type="entry name" value="Histidine_triad_CS"/>
</dbReference>
<organism evidence="3 4">
    <name type="scientific">Brachybacterium fresconis</name>
    <dbReference type="NCBI Taxonomy" id="173363"/>
    <lineage>
        <taxon>Bacteria</taxon>
        <taxon>Bacillati</taxon>
        <taxon>Actinomycetota</taxon>
        <taxon>Actinomycetes</taxon>
        <taxon>Micrococcales</taxon>
        <taxon>Dermabacteraceae</taxon>
        <taxon>Brachybacterium</taxon>
    </lineage>
</organism>
<dbReference type="InterPro" id="IPR036265">
    <property type="entry name" value="HIT-like_sf"/>
</dbReference>
<evidence type="ECO:0000313" key="4">
    <source>
        <dbReference type="Proteomes" id="UP000698222"/>
    </source>
</evidence>
<evidence type="ECO:0000259" key="2">
    <source>
        <dbReference type="PROSITE" id="PS51084"/>
    </source>
</evidence>
<dbReference type="Proteomes" id="UP000698222">
    <property type="component" value="Unassembled WGS sequence"/>
</dbReference>
<dbReference type="Pfam" id="PF01230">
    <property type="entry name" value="HIT"/>
    <property type="match status" value="1"/>
</dbReference>
<name>A0ABS4YJX2_9MICO</name>
<dbReference type="SUPFAM" id="SSF54197">
    <property type="entry name" value="HIT-like"/>
    <property type="match status" value="1"/>
</dbReference>
<accession>A0ABS4YJX2</accession>
<sequence length="152" mass="15712">MEPRSSQPPPSADGGTCVFCALLEGRGTAAWIHHGDRASALLPLPDSSLAPGHCLVIPQAHVVGMQDAPADVLQAVTSCAQDLARGMQTALGAHGVNVLHASGAAAGQSVGHLHLHVVPRWEGDGLETWPEGRSAHVAPAEWLPALRAEVAR</sequence>
<dbReference type="InterPro" id="IPR011146">
    <property type="entry name" value="HIT-like"/>
</dbReference>
<feature type="domain" description="HIT" evidence="2">
    <location>
        <begin position="18"/>
        <end position="127"/>
    </location>
</feature>
<gene>
    <name evidence="3" type="ORF">JOF44_001803</name>
</gene>
<dbReference type="PROSITE" id="PS00892">
    <property type="entry name" value="HIT_1"/>
    <property type="match status" value="1"/>
</dbReference>
<evidence type="ECO:0000256" key="1">
    <source>
        <dbReference type="PROSITE-ProRule" id="PRU00464"/>
    </source>
</evidence>
<proteinExistence type="predicted"/>
<evidence type="ECO:0000313" key="3">
    <source>
        <dbReference type="EMBL" id="MBP2408900.1"/>
    </source>
</evidence>
<reference evidence="3 4" key="1">
    <citation type="submission" date="2021-03" db="EMBL/GenBank/DDBJ databases">
        <title>Sequencing the genomes of 1000 actinobacteria strains.</title>
        <authorList>
            <person name="Klenk H.-P."/>
        </authorList>
    </citation>
    <scope>NUCLEOTIDE SEQUENCE [LARGE SCALE GENOMIC DNA]</scope>
    <source>
        <strain evidence="3 4">DSM 14564</strain>
    </source>
</reference>
<dbReference type="PANTHER" id="PTHR47670">
    <property type="entry name" value="ADENYLYLSULFATASE HINT3"/>
    <property type="match status" value="1"/>
</dbReference>
<protein>
    <submittedName>
        <fullName evidence="3">Histidine triad (HIT) family protein</fullName>
    </submittedName>
</protein>
<dbReference type="RefSeq" id="WP_209890020.1">
    <property type="nucleotide sequence ID" value="NZ_BAAAJV010000005.1"/>
</dbReference>
<dbReference type="Gene3D" id="3.30.428.10">
    <property type="entry name" value="HIT-like"/>
    <property type="match status" value="1"/>
</dbReference>
<comment type="caution">
    <text evidence="3">The sequence shown here is derived from an EMBL/GenBank/DDBJ whole genome shotgun (WGS) entry which is preliminary data.</text>
</comment>
<feature type="short sequence motif" description="Histidine triad motif" evidence="1">
    <location>
        <begin position="112"/>
        <end position="116"/>
    </location>
</feature>
<keyword evidence="4" id="KW-1185">Reference proteome</keyword>